<gene>
    <name evidence="5" type="ORF">C8F04DRAFT_1350951</name>
</gene>
<dbReference type="PANTHER" id="PTHR42748:SF30">
    <property type="entry name" value="NMRA-LIKE DOMAIN-CONTAINING PROTEIN"/>
    <property type="match status" value="1"/>
</dbReference>
<evidence type="ECO:0000256" key="3">
    <source>
        <dbReference type="ARBA" id="ARBA00023002"/>
    </source>
</evidence>
<reference evidence="5" key="1">
    <citation type="submission" date="2023-03" db="EMBL/GenBank/DDBJ databases">
        <title>Massive genome expansion in bonnet fungi (Mycena s.s.) driven by repeated elements and novel gene families across ecological guilds.</title>
        <authorList>
            <consortium name="Lawrence Berkeley National Laboratory"/>
            <person name="Harder C.B."/>
            <person name="Miyauchi S."/>
            <person name="Viragh M."/>
            <person name="Kuo A."/>
            <person name="Thoen E."/>
            <person name="Andreopoulos B."/>
            <person name="Lu D."/>
            <person name="Skrede I."/>
            <person name="Drula E."/>
            <person name="Henrissat B."/>
            <person name="Morin E."/>
            <person name="Kohler A."/>
            <person name="Barry K."/>
            <person name="LaButti K."/>
            <person name="Morin E."/>
            <person name="Salamov A."/>
            <person name="Lipzen A."/>
            <person name="Mereny Z."/>
            <person name="Hegedus B."/>
            <person name="Baldrian P."/>
            <person name="Stursova M."/>
            <person name="Weitz H."/>
            <person name="Taylor A."/>
            <person name="Grigoriev I.V."/>
            <person name="Nagy L.G."/>
            <person name="Martin F."/>
            <person name="Kauserud H."/>
        </authorList>
    </citation>
    <scope>NUCLEOTIDE SEQUENCE</scope>
    <source>
        <strain evidence="5">CBHHK200</strain>
    </source>
</reference>
<evidence type="ECO:0000313" key="5">
    <source>
        <dbReference type="EMBL" id="KAJ7044652.1"/>
    </source>
</evidence>
<dbReference type="InterPro" id="IPR051164">
    <property type="entry name" value="NmrA-like_oxidored"/>
</dbReference>
<dbReference type="InterPro" id="IPR036291">
    <property type="entry name" value="NAD(P)-bd_dom_sf"/>
</dbReference>
<keyword evidence="2" id="KW-0521">NADP</keyword>
<comment type="caution">
    <text evidence="5">The sequence shown here is derived from an EMBL/GenBank/DDBJ whole genome shotgun (WGS) entry which is preliminary data.</text>
</comment>
<keyword evidence="6" id="KW-1185">Reference proteome</keyword>
<dbReference type="Pfam" id="PF05368">
    <property type="entry name" value="NmrA"/>
    <property type="match status" value="1"/>
</dbReference>
<keyword evidence="3" id="KW-0560">Oxidoreductase</keyword>
<feature type="domain" description="NmrA-like" evidence="4">
    <location>
        <begin position="11"/>
        <end position="266"/>
    </location>
</feature>
<dbReference type="EMBL" id="JARJCM010000006">
    <property type="protein sequence ID" value="KAJ7044652.1"/>
    <property type="molecule type" value="Genomic_DNA"/>
</dbReference>
<proteinExistence type="inferred from homology"/>
<name>A0AAD6TIT6_9AGAR</name>
<dbReference type="AlphaFoldDB" id="A0AAD6TIT6"/>
<evidence type="ECO:0000259" key="4">
    <source>
        <dbReference type="Pfam" id="PF05368"/>
    </source>
</evidence>
<dbReference type="InterPro" id="IPR008030">
    <property type="entry name" value="NmrA-like"/>
</dbReference>
<dbReference type="Gene3D" id="3.90.25.10">
    <property type="entry name" value="UDP-galactose 4-epimerase, domain 1"/>
    <property type="match status" value="1"/>
</dbReference>
<dbReference type="SUPFAM" id="SSF51735">
    <property type="entry name" value="NAD(P)-binding Rossmann-fold domains"/>
    <property type="match status" value="1"/>
</dbReference>
<dbReference type="Proteomes" id="UP001218188">
    <property type="component" value="Unassembled WGS sequence"/>
</dbReference>
<evidence type="ECO:0000256" key="2">
    <source>
        <dbReference type="ARBA" id="ARBA00022857"/>
    </source>
</evidence>
<accession>A0AAD6TIT6</accession>
<evidence type="ECO:0000313" key="6">
    <source>
        <dbReference type="Proteomes" id="UP001218188"/>
    </source>
</evidence>
<sequence>MTITQDPAAPLVAVVGATGIQGGSVVHNLAESDKVYRIRAFTRDASKPAAQALVALGVEVVVVSLVVQNKEAVYKAFAGADVAFLVTNFWEHTSKEREINEGKLLIDAAKAGGVSRIIWSGLPSLQELSGGKFVNGDHYDGKAVVTTYGFQCGVPFINVQAGFYGTNLLAFPILLRKQADGSLVIPWPVKSTGMVPFIDAVHDYGLFVRHVLELPVFPDGADITAYGEKISLEDMAKQLGEGTGKKVTFQQISVEEFKKNILAMGLPPDSPVPTIMADAWGALDEFGWDFTNTHEGLPRRPSTWAQFVAVTDWSKVA</sequence>
<dbReference type="PANTHER" id="PTHR42748">
    <property type="entry name" value="NITROGEN METABOLITE REPRESSION PROTEIN NMRA FAMILY MEMBER"/>
    <property type="match status" value="1"/>
</dbReference>
<dbReference type="GO" id="GO:0016491">
    <property type="term" value="F:oxidoreductase activity"/>
    <property type="evidence" value="ECO:0007669"/>
    <property type="project" value="UniProtKB-KW"/>
</dbReference>
<organism evidence="5 6">
    <name type="scientific">Mycena alexandri</name>
    <dbReference type="NCBI Taxonomy" id="1745969"/>
    <lineage>
        <taxon>Eukaryota</taxon>
        <taxon>Fungi</taxon>
        <taxon>Dikarya</taxon>
        <taxon>Basidiomycota</taxon>
        <taxon>Agaricomycotina</taxon>
        <taxon>Agaricomycetes</taxon>
        <taxon>Agaricomycetidae</taxon>
        <taxon>Agaricales</taxon>
        <taxon>Marasmiineae</taxon>
        <taxon>Mycenaceae</taxon>
        <taxon>Mycena</taxon>
    </lineage>
</organism>
<evidence type="ECO:0000256" key="1">
    <source>
        <dbReference type="ARBA" id="ARBA00006328"/>
    </source>
</evidence>
<dbReference type="Gene3D" id="3.40.50.720">
    <property type="entry name" value="NAD(P)-binding Rossmann-like Domain"/>
    <property type="match status" value="1"/>
</dbReference>
<comment type="similarity">
    <text evidence="1">Belongs to the NmrA-type oxidoreductase family.</text>
</comment>
<protein>
    <submittedName>
        <fullName evidence="5">NAD(P)-binding protein</fullName>
    </submittedName>
</protein>
<dbReference type="GO" id="GO:0005634">
    <property type="term" value="C:nucleus"/>
    <property type="evidence" value="ECO:0007669"/>
    <property type="project" value="TreeGrafter"/>
</dbReference>